<evidence type="ECO:0000256" key="4">
    <source>
        <dbReference type="ARBA" id="ARBA00022840"/>
    </source>
</evidence>
<evidence type="ECO:0000256" key="1">
    <source>
        <dbReference type="ARBA" id="ARBA00022679"/>
    </source>
</evidence>
<keyword evidence="5 8" id="KW-0054">Arabinose catabolism</keyword>
<dbReference type="NCBIfam" id="NF003154">
    <property type="entry name" value="PRK04123.1"/>
    <property type="match status" value="1"/>
</dbReference>
<keyword evidence="4" id="KW-0067">ATP-binding</keyword>
<evidence type="ECO:0000256" key="5">
    <source>
        <dbReference type="ARBA" id="ARBA00022935"/>
    </source>
</evidence>
<dbReference type="CDD" id="cd07781">
    <property type="entry name" value="ASKHA_NBD_FGGY_L-RBK"/>
    <property type="match status" value="1"/>
</dbReference>
<feature type="region of interest" description="Disordered" evidence="9">
    <location>
        <begin position="563"/>
        <end position="597"/>
    </location>
</feature>
<keyword evidence="13" id="KW-1185">Reference proteome</keyword>
<comment type="similarity">
    <text evidence="8">Belongs to the ribulokinase family.</text>
</comment>
<keyword evidence="2" id="KW-0547">Nucleotide-binding</keyword>
<dbReference type="GO" id="GO:0019569">
    <property type="term" value="P:L-arabinose catabolic process to D-xylulose 5-phosphate"/>
    <property type="evidence" value="ECO:0007669"/>
    <property type="project" value="UniProtKB-UniPathway"/>
</dbReference>
<evidence type="ECO:0000256" key="9">
    <source>
        <dbReference type="SAM" id="MobiDB-lite"/>
    </source>
</evidence>
<evidence type="ECO:0000313" key="12">
    <source>
        <dbReference type="EMBL" id="PSR55757.1"/>
    </source>
</evidence>
<dbReference type="GO" id="GO:0008741">
    <property type="term" value="F:ribulokinase activity"/>
    <property type="evidence" value="ECO:0007669"/>
    <property type="project" value="UniProtKB-UniRule"/>
</dbReference>
<gene>
    <name evidence="12" type="ORF">AHMF7605_20750</name>
</gene>
<evidence type="ECO:0000259" key="11">
    <source>
        <dbReference type="Pfam" id="PF02782"/>
    </source>
</evidence>
<dbReference type="EMBL" id="PYFT01000001">
    <property type="protein sequence ID" value="PSR55757.1"/>
    <property type="molecule type" value="Genomic_DNA"/>
</dbReference>
<reference evidence="12 13" key="1">
    <citation type="submission" date="2018-03" db="EMBL/GenBank/DDBJ databases">
        <title>Adhaeribacter sp. HMF7605 Genome sequencing and assembly.</title>
        <authorList>
            <person name="Kang H."/>
            <person name="Kang J."/>
            <person name="Cha I."/>
            <person name="Kim H."/>
            <person name="Joh K."/>
        </authorList>
    </citation>
    <scope>NUCLEOTIDE SEQUENCE [LARGE SCALE GENOMIC DNA]</scope>
    <source>
        <strain evidence="12 13">HMF7605</strain>
    </source>
</reference>
<dbReference type="Proteomes" id="UP000240357">
    <property type="component" value="Unassembled WGS sequence"/>
</dbReference>
<dbReference type="Gene3D" id="3.30.420.40">
    <property type="match status" value="1"/>
</dbReference>
<dbReference type="Pfam" id="PF00370">
    <property type="entry name" value="FGGY_N"/>
    <property type="match status" value="1"/>
</dbReference>
<dbReference type="InterPro" id="IPR005929">
    <property type="entry name" value="Ribulokinase"/>
</dbReference>
<dbReference type="RefSeq" id="WP_106931939.1">
    <property type="nucleotide sequence ID" value="NZ_PYFT01000001.1"/>
</dbReference>
<dbReference type="PANTHER" id="PTHR43435:SF4">
    <property type="entry name" value="FGGY CARBOHYDRATE KINASE DOMAIN-CONTAINING PROTEIN"/>
    <property type="match status" value="1"/>
</dbReference>
<dbReference type="OrthoDB" id="9805576at2"/>
<keyword evidence="6 8" id="KW-0119">Carbohydrate metabolism</keyword>
<protein>
    <recommendedName>
        <fullName evidence="7 8">Ribulokinase</fullName>
        <ecNumber evidence="7 8">2.7.1.16</ecNumber>
    </recommendedName>
</protein>
<dbReference type="GO" id="GO:0005524">
    <property type="term" value="F:ATP binding"/>
    <property type="evidence" value="ECO:0007669"/>
    <property type="project" value="UniProtKB-UniRule"/>
</dbReference>
<evidence type="ECO:0000256" key="2">
    <source>
        <dbReference type="ARBA" id="ARBA00022741"/>
    </source>
</evidence>
<keyword evidence="1 8" id="KW-0808">Transferase</keyword>
<dbReference type="UniPathway" id="UPA00145">
    <property type="reaction ID" value="UER00566"/>
</dbReference>
<sequence>MEKEVYVIGVDYGTDSVRSVIVNALNGQEVAAAVYPYPRWQQGLYCIPAENQFRQHPLDYIEGLEYTIKACLEQAGPEVAAAVKGIAVDTTGSTPVAVDKSGTPLALLPGFEENPHAMFVLWKDHTSVNEAAEINEHAKKFETNYLQYVGGIYSSEWFWAKLLRTLRTDEQVRAATYSWVEHCDWVPFLLTGGTEVQQMKRSVCAAGHKSLWAVEFNGLPPEEFFSSLDPLLANFRSRLFTDAYSSDKPAGNLSPEWAERLGLSTDVVVGVGAFDAHMGAVGGQVEPYHLSKVMGTSTCDMLVAPLDEVKDTLVNGICGQVPGSVIPGMMGMEAGQSAFGDTYAWFKKVLLWPLQHLLSQSQIIDAETAKALLEEISARIIPELSLEANKLPVSENLEYAIDWLNGRRTPDANQLLKGAISGLGLGSDAPRIFRALVEATCFGAKKIVDRFNEQGVPVKGLIGLGGVAKKSPFIMQMMADVMNMPIRIHKSEQTCAIGAAMFAATAAGIYSRVEDAMAAMGQGFDAEYFPDAERAKVYAKRYVKYTELGGFIEGQLSTVKSPLISDLPETGTKAQEPHTDEEKQKEDALETASTNNN</sequence>
<organism evidence="12 13">
    <name type="scientific">Adhaeribacter arboris</name>
    <dbReference type="NCBI Taxonomy" id="2072846"/>
    <lineage>
        <taxon>Bacteria</taxon>
        <taxon>Pseudomonadati</taxon>
        <taxon>Bacteroidota</taxon>
        <taxon>Cytophagia</taxon>
        <taxon>Cytophagales</taxon>
        <taxon>Hymenobacteraceae</taxon>
        <taxon>Adhaeribacter</taxon>
    </lineage>
</organism>
<dbReference type="Gene3D" id="1.20.58.2240">
    <property type="match status" value="1"/>
</dbReference>
<evidence type="ECO:0000256" key="6">
    <source>
        <dbReference type="ARBA" id="ARBA00023277"/>
    </source>
</evidence>
<dbReference type="InterPro" id="IPR043129">
    <property type="entry name" value="ATPase_NBD"/>
</dbReference>
<feature type="domain" description="Carbohydrate kinase FGGY C-terminal" evidence="11">
    <location>
        <begin position="292"/>
        <end position="507"/>
    </location>
</feature>
<dbReference type="AlphaFoldDB" id="A0A2T2YJS1"/>
<evidence type="ECO:0000256" key="3">
    <source>
        <dbReference type="ARBA" id="ARBA00022777"/>
    </source>
</evidence>
<feature type="compositionally biased region" description="Basic and acidic residues" evidence="9">
    <location>
        <begin position="575"/>
        <end position="588"/>
    </location>
</feature>
<dbReference type="SUPFAM" id="SSF53067">
    <property type="entry name" value="Actin-like ATPase domain"/>
    <property type="match status" value="2"/>
</dbReference>
<feature type="domain" description="Carbohydrate kinase FGGY N-terminal" evidence="10">
    <location>
        <begin position="6"/>
        <end position="282"/>
    </location>
</feature>
<evidence type="ECO:0000256" key="8">
    <source>
        <dbReference type="RuleBase" id="RU003455"/>
    </source>
</evidence>
<keyword evidence="3 8" id="KW-0418">Kinase</keyword>
<dbReference type="InterPro" id="IPR018485">
    <property type="entry name" value="FGGY_C"/>
</dbReference>
<dbReference type="GO" id="GO:0005737">
    <property type="term" value="C:cytoplasm"/>
    <property type="evidence" value="ECO:0007669"/>
    <property type="project" value="TreeGrafter"/>
</dbReference>
<dbReference type="NCBIfam" id="TIGR01234">
    <property type="entry name" value="L-ribulokinase"/>
    <property type="match status" value="1"/>
</dbReference>
<evidence type="ECO:0000313" key="13">
    <source>
        <dbReference type="Proteomes" id="UP000240357"/>
    </source>
</evidence>
<dbReference type="GO" id="GO:0019150">
    <property type="term" value="F:D-ribulokinase activity"/>
    <property type="evidence" value="ECO:0007669"/>
    <property type="project" value="TreeGrafter"/>
</dbReference>
<comment type="caution">
    <text evidence="12">The sequence shown here is derived from an EMBL/GenBank/DDBJ whole genome shotgun (WGS) entry which is preliminary data.</text>
</comment>
<name>A0A2T2YJS1_9BACT</name>
<dbReference type="PANTHER" id="PTHR43435">
    <property type="entry name" value="RIBULOKINASE"/>
    <property type="match status" value="1"/>
</dbReference>
<accession>A0A2T2YJS1</accession>
<evidence type="ECO:0000259" key="10">
    <source>
        <dbReference type="Pfam" id="PF00370"/>
    </source>
</evidence>
<proteinExistence type="inferred from homology"/>
<evidence type="ECO:0000256" key="7">
    <source>
        <dbReference type="NCBIfam" id="TIGR01234"/>
    </source>
</evidence>
<dbReference type="Pfam" id="PF02782">
    <property type="entry name" value="FGGY_C"/>
    <property type="match status" value="1"/>
</dbReference>
<comment type="pathway">
    <text evidence="8">Carbohydrate degradation; L-arabinose degradation via L-ribulose; D-xylulose 5-phosphate from L-arabinose (bacterial route): step 2/3.</text>
</comment>
<dbReference type="EC" id="2.7.1.16" evidence="7 8"/>
<dbReference type="InterPro" id="IPR018484">
    <property type="entry name" value="FGGY_N"/>
</dbReference>
<comment type="catalytic activity">
    <reaction evidence="8">
        <text>L-ribulose + ATP = L-ribulose 5-phosphate + ADP + H(+)</text>
        <dbReference type="Rhea" id="RHEA:22072"/>
        <dbReference type="ChEBI" id="CHEBI:15378"/>
        <dbReference type="ChEBI" id="CHEBI:16880"/>
        <dbReference type="ChEBI" id="CHEBI:30616"/>
        <dbReference type="ChEBI" id="CHEBI:58226"/>
        <dbReference type="ChEBI" id="CHEBI:456216"/>
        <dbReference type="EC" id="2.7.1.16"/>
    </reaction>
</comment>